<proteinExistence type="predicted"/>
<accession>A0ABP6SJM4</accession>
<dbReference type="SUPFAM" id="SSF48264">
    <property type="entry name" value="Cytochrome P450"/>
    <property type="match status" value="1"/>
</dbReference>
<sequence>MSAEALRAYGRSMTTTDQARAVLEDPRFLVPEAPAGGAAPGTMRWLRQSVARFGNGAVHRRRRALAEAELARLDETVLRDRARELARTTAPDLAPYVPVAVLAEALGARGEIVPAVRAVAAAYQPGASDTAMARADDGVATLMAGLPEGEPETVANLIGLLVQTCDATAALIVNARRQGGSSAEEATALALRHDPPVRATRRTAARGAVLDGCPVAEGTEVPVDLTGGLAFGHGIRPCPGSRCALALAHGVLDVLLEESR</sequence>
<comment type="caution">
    <text evidence="1">The sequence shown here is derived from an EMBL/GenBank/DDBJ whole genome shotgun (WGS) entry which is preliminary data.</text>
</comment>
<gene>
    <name evidence="1" type="ORF">GCM10020367_56500</name>
</gene>
<evidence type="ECO:0000313" key="2">
    <source>
        <dbReference type="Proteomes" id="UP001499990"/>
    </source>
</evidence>
<dbReference type="EMBL" id="BAAAYL010000001">
    <property type="protein sequence ID" value="GAA3378144.1"/>
    <property type="molecule type" value="Genomic_DNA"/>
</dbReference>
<dbReference type="Gene3D" id="1.10.630.10">
    <property type="entry name" value="Cytochrome P450"/>
    <property type="match status" value="1"/>
</dbReference>
<dbReference type="InterPro" id="IPR036396">
    <property type="entry name" value="Cyt_P450_sf"/>
</dbReference>
<reference evidence="2" key="1">
    <citation type="journal article" date="2019" name="Int. J. Syst. Evol. Microbiol.">
        <title>The Global Catalogue of Microorganisms (GCM) 10K type strain sequencing project: providing services to taxonomists for standard genome sequencing and annotation.</title>
        <authorList>
            <consortium name="The Broad Institute Genomics Platform"/>
            <consortium name="The Broad Institute Genome Sequencing Center for Infectious Disease"/>
            <person name="Wu L."/>
            <person name="Ma J."/>
        </authorList>
    </citation>
    <scope>NUCLEOTIDE SEQUENCE [LARGE SCALE GENOMIC DNA]</scope>
    <source>
        <strain evidence="2">JCM 9651</strain>
    </source>
</reference>
<protein>
    <recommendedName>
        <fullName evidence="3">Cytochrome P450</fullName>
    </recommendedName>
</protein>
<organism evidence="1 2">
    <name type="scientific">Streptomyces sannanensis</name>
    <dbReference type="NCBI Taxonomy" id="285536"/>
    <lineage>
        <taxon>Bacteria</taxon>
        <taxon>Bacillati</taxon>
        <taxon>Actinomycetota</taxon>
        <taxon>Actinomycetes</taxon>
        <taxon>Kitasatosporales</taxon>
        <taxon>Streptomycetaceae</taxon>
        <taxon>Streptomyces</taxon>
    </lineage>
</organism>
<evidence type="ECO:0000313" key="1">
    <source>
        <dbReference type="EMBL" id="GAA3378144.1"/>
    </source>
</evidence>
<name>A0ABP6SJM4_9ACTN</name>
<evidence type="ECO:0008006" key="3">
    <source>
        <dbReference type="Google" id="ProtNLM"/>
    </source>
</evidence>
<keyword evidence="2" id="KW-1185">Reference proteome</keyword>
<dbReference type="Proteomes" id="UP001499990">
    <property type="component" value="Unassembled WGS sequence"/>
</dbReference>